<evidence type="ECO:0000256" key="1">
    <source>
        <dbReference type="SAM" id="MobiDB-lite"/>
    </source>
</evidence>
<protein>
    <submittedName>
        <fullName evidence="3">Uncharacterized protein</fullName>
    </submittedName>
</protein>
<comment type="caution">
    <text evidence="3">The sequence shown here is derived from an EMBL/GenBank/DDBJ whole genome shotgun (WGS) entry which is preliminary data.</text>
</comment>
<organism evidence="3 4">
    <name type="scientific">Rhodotorula toruloides</name>
    <name type="common">Yeast</name>
    <name type="synonym">Rhodosporidium toruloides</name>
    <dbReference type="NCBI Taxonomy" id="5286"/>
    <lineage>
        <taxon>Eukaryota</taxon>
        <taxon>Fungi</taxon>
        <taxon>Dikarya</taxon>
        <taxon>Basidiomycota</taxon>
        <taxon>Pucciniomycotina</taxon>
        <taxon>Microbotryomycetes</taxon>
        <taxon>Sporidiobolales</taxon>
        <taxon>Sporidiobolaceae</taxon>
        <taxon>Rhodotorula</taxon>
    </lineage>
</organism>
<keyword evidence="2" id="KW-0812">Transmembrane</keyword>
<feature type="region of interest" description="Disordered" evidence="1">
    <location>
        <begin position="1"/>
        <end position="69"/>
    </location>
</feature>
<name>A0A511KF14_RHOTO</name>
<evidence type="ECO:0000313" key="3">
    <source>
        <dbReference type="EMBL" id="GEM08967.1"/>
    </source>
</evidence>
<evidence type="ECO:0000313" key="4">
    <source>
        <dbReference type="Proteomes" id="UP000321518"/>
    </source>
</evidence>
<evidence type="ECO:0000256" key="2">
    <source>
        <dbReference type="SAM" id="Phobius"/>
    </source>
</evidence>
<dbReference type="OrthoDB" id="2524294at2759"/>
<feature type="transmembrane region" description="Helical" evidence="2">
    <location>
        <begin position="79"/>
        <end position="96"/>
    </location>
</feature>
<feature type="compositionally biased region" description="Polar residues" evidence="1">
    <location>
        <begin position="26"/>
        <end position="36"/>
    </location>
</feature>
<dbReference type="EMBL" id="BJWK01000006">
    <property type="protein sequence ID" value="GEM08967.1"/>
    <property type="molecule type" value="Genomic_DNA"/>
</dbReference>
<proteinExistence type="predicted"/>
<dbReference type="Proteomes" id="UP000321518">
    <property type="component" value="Unassembled WGS sequence"/>
</dbReference>
<keyword evidence="2" id="KW-1133">Transmembrane helix</keyword>
<keyword evidence="2" id="KW-0472">Membrane</keyword>
<dbReference type="AlphaFoldDB" id="A0A511KF14"/>
<gene>
    <name evidence="3" type="ORF">Rt10032_c06g2984</name>
</gene>
<accession>A0A511KF14</accession>
<sequence length="722" mass="80323">MHSTLDLGGDEGSPRQPASSGMERVSSLTTFMNSGGQAKVPPRVAEKDRVRQAAAGLSNKSPRPGGRGRFQRRRLYSSLVRLLGLVAAALLVLYTLRNLAISISSRSKLASADAGDEEGPAWLSKLPGQKLLFDSLETVPMPVRTHPRTPRRGEQYKLSLADYLKTRLGSHFAFPSANTPSRSTRGSQLWLTSATGESIGVSTPHLVTFFRRLQSASAGPPSSQDDLLSPFFSSSRPTNASLPFENSNQRHADRALVVLCRDDGCMDYCRGDKELYCFGGFASRRNTRDPLAKAGLNAANADEIAKIRGMLETLETGRRVFWIDDGTYLRQDPVPWMSDLSEYDMQIPDNWATGKLNSGISFFNPTQRTISLFQKLLNIAELPLERDRLTWASTNLLIDPRGEQRDFQHTHAQPKRPSVLDDDIFDNAPSFAAKAGYGQVEFESPWEGGLDVRILDVKKFRTSSGRLGRKQFDFEKKRREEALYFHCLCCGDVYTNDLIAGALGFHQPSVTYDLATPTSVPKLPLVLKLVSLSGTAAEMQHAMSFLLQIAHDSGRTVVPPLTGTLLDKDDQGNSRKTEKYVWRLFPVSIWAHPSSVHASTLPQSVHLPPPSVKVREPSYVQHAADHLRSTFPDQRESTRLVAELTETLVLDVSDPEIKDLKDLVQRLTRPFWSTERIVALEGIERVAGKKGWKLESEFERVSMCKVGLESREKESCDQLCPL</sequence>
<reference evidence="3 4" key="1">
    <citation type="submission" date="2019-07" db="EMBL/GenBank/DDBJ databases">
        <title>Rhodotorula toruloides NBRC10032 genome sequencing.</title>
        <authorList>
            <person name="Shida Y."/>
            <person name="Takaku H."/>
            <person name="Ogasawara W."/>
            <person name="Mori K."/>
        </authorList>
    </citation>
    <scope>NUCLEOTIDE SEQUENCE [LARGE SCALE GENOMIC DNA]</scope>
    <source>
        <strain evidence="3 4">NBRC10032</strain>
    </source>
</reference>